<evidence type="ECO:0000313" key="2">
    <source>
        <dbReference type="EMBL" id="PXX76170.1"/>
    </source>
</evidence>
<evidence type="ECO:0000313" key="3">
    <source>
        <dbReference type="Proteomes" id="UP000247612"/>
    </source>
</evidence>
<dbReference type="SUPFAM" id="SSF55073">
    <property type="entry name" value="Nucleotide cyclase"/>
    <property type="match status" value="1"/>
</dbReference>
<feature type="domain" description="GGDEF" evidence="1">
    <location>
        <begin position="197"/>
        <end position="324"/>
    </location>
</feature>
<accession>A0A318KFU9</accession>
<dbReference type="OrthoDB" id="9804955at2"/>
<dbReference type="Gene3D" id="3.30.70.270">
    <property type="match status" value="1"/>
</dbReference>
<dbReference type="InterPro" id="IPR032710">
    <property type="entry name" value="NTF2-like_dom_sf"/>
</dbReference>
<dbReference type="Pfam" id="PF00990">
    <property type="entry name" value="GGDEF"/>
    <property type="match status" value="1"/>
</dbReference>
<protein>
    <submittedName>
        <fullName evidence="2">Diguanylate cyclase (GGDEF)-like protein</fullName>
    </submittedName>
</protein>
<dbReference type="InterPro" id="IPR029787">
    <property type="entry name" value="Nucleotide_cyclase"/>
</dbReference>
<comment type="caution">
    <text evidence="2">The sequence shown here is derived from an EMBL/GenBank/DDBJ whole genome shotgun (WGS) entry which is preliminary data.</text>
</comment>
<dbReference type="Gene3D" id="3.10.450.50">
    <property type="match status" value="1"/>
</dbReference>
<proteinExistence type="predicted"/>
<dbReference type="NCBIfam" id="TIGR00254">
    <property type="entry name" value="GGDEF"/>
    <property type="match status" value="1"/>
</dbReference>
<keyword evidence="3" id="KW-1185">Reference proteome</keyword>
<dbReference type="PANTHER" id="PTHR46663:SF2">
    <property type="entry name" value="GGDEF DOMAIN-CONTAINING PROTEIN"/>
    <property type="match status" value="1"/>
</dbReference>
<dbReference type="CDD" id="cd01949">
    <property type="entry name" value="GGDEF"/>
    <property type="match status" value="1"/>
</dbReference>
<dbReference type="SUPFAM" id="SSF54427">
    <property type="entry name" value="NTF2-like"/>
    <property type="match status" value="1"/>
</dbReference>
<dbReference type="STRING" id="1034346.GCA_000313565_01810"/>
<dbReference type="AlphaFoldDB" id="A0A318KFU9"/>
<dbReference type="SMART" id="SM00267">
    <property type="entry name" value="GGDEF"/>
    <property type="match status" value="1"/>
</dbReference>
<reference evidence="2 3" key="1">
    <citation type="submission" date="2018-05" db="EMBL/GenBank/DDBJ databases">
        <title>Genomic Encyclopedia of Type Strains, Phase IV (KMG-IV): sequencing the most valuable type-strain genomes for metagenomic binning, comparative biology and taxonomic classification.</title>
        <authorList>
            <person name="Goeker M."/>
        </authorList>
    </citation>
    <scope>NUCLEOTIDE SEQUENCE [LARGE SCALE GENOMIC DNA]</scope>
    <source>
        <strain evidence="2 3">JC118</strain>
    </source>
</reference>
<dbReference type="RefSeq" id="WP_022938114.1">
    <property type="nucleotide sequence ID" value="NZ_CABKRQ010000004.1"/>
</dbReference>
<sequence length="324" mass="37185">MNQTAFHQLAIDSMKRLWRSYLIDHSEAEFRFLLQHIADDFIIIGTGKHEIFKGADNMAALLAKDQQEQDGAQFEIMDEWYEAQALSDDLCFVYGGFYAREISHSRTQVIADMDTRFTAVYRYENGEAILCNLHHSVPNMDQAMGEFYPKTITQKANDAIERSMFLEQQLKLDSLTGLYNRTAYEKSVNSVLTAHDRHCAFLMIDIDDFKSINDNYGHLQGDLFLRSFADLLNKTFCHNELISRLGGDEFSVFIADYSSKEDVEALIESLLDELKNTIAMPFSCTIGIAYNDQQISSFQNMYKNADKALYFSKSCQKGSYTVYK</sequence>
<dbReference type="PANTHER" id="PTHR46663">
    <property type="entry name" value="DIGUANYLATE CYCLASE DGCT-RELATED"/>
    <property type="match status" value="1"/>
</dbReference>
<dbReference type="InterPro" id="IPR000160">
    <property type="entry name" value="GGDEF_dom"/>
</dbReference>
<gene>
    <name evidence="2" type="ORF">DES51_11425</name>
</gene>
<dbReference type="InterPro" id="IPR052163">
    <property type="entry name" value="DGC-Regulatory_Protein"/>
</dbReference>
<dbReference type="Proteomes" id="UP000247612">
    <property type="component" value="Unassembled WGS sequence"/>
</dbReference>
<name>A0A318KFU9_9FIRM</name>
<dbReference type="PROSITE" id="PS50887">
    <property type="entry name" value="GGDEF"/>
    <property type="match status" value="1"/>
</dbReference>
<organism evidence="2 3">
    <name type="scientific">Dielma fastidiosa</name>
    <dbReference type="NCBI Taxonomy" id="1034346"/>
    <lineage>
        <taxon>Bacteria</taxon>
        <taxon>Bacillati</taxon>
        <taxon>Bacillota</taxon>
        <taxon>Erysipelotrichia</taxon>
        <taxon>Erysipelotrichales</taxon>
        <taxon>Erysipelotrichaceae</taxon>
        <taxon>Dielma</taxon>
    </lineage>
</organism>
<dbReference type="EMBL" id="QJKH01000014">
    <property type="protein sequence ID" value="PXX76170.1"/>
    <property type="molecule type" value="Genomic_DNA"/>
</dbReference>
<evidence type="ECO:0000259" key="1">
    <source>
        <dbReference type="PROSITE" id="PS50887"/>
    </source>
</evidence>
<dbReference type="InterPro" id="IPR043128">
    <property type="entry name" value="Rev_trsase/Diguanyl_cyclase"/>
</dbReference>